<dbReference type="AlphaFoldDB" id="A0A9P5LFF1"/>
<keyword evidence="5" id="KW-0456">Lyase</keyword>
<dbReference type="PANTHER" id="PTHR43175:SF3">
    <property type="entry name" value="CARBON DISULFIDE HYDROLASE"/>
    <property type="match status" value="1"/>
</dbReference>
<evidence type="ECO:0000256" key="5">
    <source>
        <dbReference type="RuleBase" id="RU003956"/>
    </source>
</evidence>
<accession>A0A9P5LFF1</accession>
<dbReference type="Proteomes" id="UP000722485">
    <property type="component" value="Unassembled WGS sequence"/>
</dbReference>
<evidence type="ECO:0000313" key="7">
    <source>
        <dbReference type="Proteomes" id="UP000722485"/>
    </source>
</evidence>
<evidence type="ECO:0000256" key="2">
    <source>
        <dbReference type="ARBA" id="ARBA00022723"/>
    </source>
</evidence>
<feature type="binding site" evidence="4">
    <location>
        <position position="95"/>
    </location>
    <ligand>
        <name>Zn(2+)</name>
        <dbReference type="ChEBI" id="CHEBI:29105"/>
    </ligand>
</feature>
<proteinExistence type="inferred from homology"/>
<keyword evidence="3 4" id="KW-0862">Zinc</keyword>
<dbReference type="Pfam" id="PF00484">
    <property type="entry name" value="Pro_CA"/>
    <property type="match status" value="1"/>
</dbReference>
<dbReference type="GO" id="GO:0004089">
    <property type="term" value="F:carbonate dehydratase activity"/>
    <property type="evidence" value="ECO:0007669"/>
    <property type="project" value="UniProtKB-UniRule"/>
</dbReference>
<evidence type="ECO:0000256" key="3">
    <source>
        <dbReference type="ARBA" id="ARBA00022833"/>
    </source>
</evidence>
<evidence type="ECO:0000256" key="4">
    <source>
        <dbReference type="PIRSR" id="PIRSR601765-1"/>
    </source>
</evidence>
<dbReference type="GO" id="GO:0008270">
    <property type="term" value="F:zinc ion binding"/>
    <property type="evidence" value="ECO:0007669"/>
    <property type="project" value="UniProtKB-UniRule"/>
</dbReference>
<feature type="binding site" evidence="4">
    <location>
        <position position="92"/>
    </location>
    <ligand>
        <name>Zn(2+)</name>
        <dbReference type="ChEBI" id="CHEBI:29105"/>
    </ligand>
</feature>
<comment type="function">
    <text evidence="5">Reversible hydration of carbon dioxide.</text>
</comment>
<protein>
    <recommendedName>
        <fullName evidence="5">Carbonic anhydrase</fullName>
        <ecNumber evidence="5">4.2.1.1</ecNumber>
    </recommendedName>
    <alternativeName>
        <fullName evidence="5">Carbonate dehydratase</fullName>
    </alternativeName>
</protein>
<organism evidence="6 7">
    <name type="scientific">Cylindrodendrum hubeiense</name>
    <dbReference type="NCBI Taxonomy" id="595255"/>
    <lineage>
        <taxon>Eukaryota</taxon>
        <taxon>Fungi</taxon>
        <taxon>Dikarya</taxon>
        <taxon>Ascomycota</taxon>
        <taxon>Pezizomycotina</taxon>
        <taxon>Sordariomycetes</taxon>
        <taxon>Hypocreomycetidae</taxon>
        <taxon>Hypocreales</taxon>
        <taxon>Nectriaceae</taxon>
        <taxon>Cylindrodendrum</taxon>
    </lineage>
</organism>
<dbReference type="InterPro" id="IPR001765">
    <property type="entry name" value="Carbonic_anhydrase"/>
</dbReference>
<comment type="cofactor">
    <cofactor evidence="4">
        <name>Zn(2+)</name>
        <dbReference type="ChEBI" id="CHEBI:29105"/>
    </cofactor>
    <text evidence="4">Binds 1 zinc ion per subunit.</text>
</comment>
<sequence>MANIETLLARNKTISHTPLPYISEIQASGAPPARTLIVTCVDPRCVPEKFFNLNAGEVGVHRNAGGNIRHALRDINILDTMFKLEEIAIIHHTDCGTTHFTDEQVRAGLKSHMDKAHWDDIEKMGFEPNTDETSSIEQSVKGDLEWVQASPFIREELKKGTRGFVFDIKTGTLEEVKKA</sequence>
<reference evidence="6" key="1">
    <citation type="submission" date="2020-03" db="EMBL/GenBank/DDBJ databases">
        <title>Draft Genome Sequence of Cylindrodendrum hubeiense.</title>
        <authorList>
            <person name="Buettner E."/>
            <person name="Kellner H."/>
        </authorList>
    </citation>
    <scope>NUCLEOTIDE SEQUENCE</scope>
    <source>
        <strain evidence="6">IHI 201604</strain>
    </source>
</reference>
<dbReference type="OrthoDB" id="10248475at2759"/>
<comment type="caution">
    <text evidence="6">The sequence shown here is derived from an EMBL/GenBank/DDBJ whole genome shotgun (WGS) entry which is preliminary data.</text>
</comment>
<comment type="catalytic activity">
    <reaction evidence="5">
        <text>hydrogencarbonate + H(+) = CO2 + H2O</text>
        <dbReference type="Rhea" id="RHEA:10748"/>
        <dbReference type="ChEBI" id="CHEBI:15377"/>
        <dbReference type="ChEBI" id="CHEBI:15378"/>
        <dbReference type="ChEBI" id="CHEBI:16526"/>
        <dbReference type="ChEBI" id="CHEBI:17544"/>
        <dbReference type="EC" id="4.2.1.1"/>
    </reaction>
</comment>
<dbReference type="PANTHER" id="PTHR43175">
    <property type="entry name" value="CARBONIC ANHYDRASE"/>
    <property type="match status" value="1"/>
</dbReference>
<dbReference type="InterPro" id="IPR036874">
    <property type="entry name" value="Carbonic_anhydrase_sf"/>
</dbReference>
<dbReference type="EMBL" id="JAANBB010000011">
    <property type="protein sequence ID" value="KAF7556537.1"/>
    <property type="molecule type" value="Genomic_DNA"/>
</dbReference>
<feature type="binding site" evidence="4">
    <location>
        <position position="40"/>
    </location>
    <ligand>
        <name>Zn(2+)</name>
        <dbReference type="ChEBI" id="CHEBI:29105"/>
    </ligand>
</feature>
<keyword evidence="2 4" id="KW-0479">Metal-binding</keyword>
<comment type="similarity">
    <text evidence="1 5">Belongs to the beta-class carbonic anhydrase family.</text>
</comment>
<keyword evidence="7" id="KW-1185">Reference proteome</keyword>
<evidence type="ECO:0000256" key="1">
    <source>
        <dbReference type="ARBA" id="ARBA00006217"/>
    </source>
</evidence>
<dbReference type="SUPFAM" id="SSF53056">
    <property type="entry name" value="beta-carbonic anhydrase, cab"/>
    <property type="match status" value="1"/>
</dbReference>
<feature type="binding site" evidence="4">
    <location>
        <position position="42"/>
    </location>
    <ligand>
        <name>Zn(2+)</name>
        <dbReference type="ChEBI" id="CHEBI:29105"/>
    </ligand>
</feature>
<evidence type="ECO:0000313" key="6">
    <source>
        <dbReference type="EMBL" id="KAF7556537.1"/>
    </source>
</evidence>
<dbReference type="SMART" id="SM00947">
    <property type="entry name" value="Pro_CA"/>
    <property type="match status" value="1"/>
</dbReference>
<gene>
    <name evidence="6" type="ORF">G7Z17_g1332</name>
</gene>
<name>A0A9P5LFF1_9HYPO</name>
<dbReference type="Gene3D" id="3.40.1050.10">
    <property type="entry name" value="Carbonic anhydrase"/>
    <property type="match status" value="1"/>
</dbReference>
<dbReference type="EC" id="4.2.1.1" evidence="5"/>